<organism evidence="1 2">
    <name type="scientific">Aureobasidium pullulans</name>
    <name type="common">Black yeast</name>
    <name type="synonym">Pullularia pullulans</name>
    <dbReference type="NCBI Taxonomy" id="5580"/>
    <lineage>
        <taxon>Eukaryota</taxon>
        <taxon>Fungi</taxon>
        <taxon>Dikarya</taxon>
        <taxon>Ascomycota</taxon>
        <taxon>Pezizomycotina</taxon>
        <taxon>Dothideomycetes</taxon>
        <taxon>Dothideomycetidae</taxon>
        <taxon>Dothideales</taxon>
        <taxon>Saccotheciaceae</taxon>
        <taxon>Aureobasidium</taxon>
    </lineage>
</organism>
<proteinExistence type="predicted"/>
<dbReference type="Proteomes" id="UP000308014">
    <property type="component" value="Unassembled WGS sequence"/>
</dbReference>
<dbReference type="EMBL" id="QZAJ01000879">
    <property type="protein sequence ID" value="THW05256.1"/>
    <property type="molecule type" value="Genomic_DNA"/>
</dbReference>
<evidence type="ECO:0000313" key="2">
    <source>
        <dbReference type="Proteomes" id="UP000308014"/>
    </source>
</evidence>
<sequence length="174" mass="19119">MNENVFENCNTAINTATNTVLSTSRGWGAHKSQGDLPWATYRAVVRRQNPVVGLAVQSLKRLCSGYDAIDNAFYIAQARVSNMLRAQRRHVKIKMEVNASPRLSSLGSRFEIGLVYHGLYSAAVCPGLALGDLVIDLPSPPTTPDLVPHRTKLFRHLSTTPLNGHDMHIPSKTT</sequence>
<reference evidence="1 2" key="1">
    <citation type="submission" date="2018-10" db="EMBL/GenBank/DDBJ databases">
        <title>Fifty Aureobasidium pullulans genomes reveal a recombining polyextremotolerant generalist.</title>
        <authorList>
            <person name="Gostincar C."/>
            <person name="Turk M."/>
            <person name="Zajc J."/>
            <person name="Gunde-Cimerman N."/>
        </authorList>
    </citation>
    <scope>NUCLEOTIDE SEQUENCE [LARGE SCALE GENOMIC DNA]</scope>
    <source>
        <strain evidence="1 2">EXF-11318</strain>
    </source>
</reference>
<gene>
    <name evidence="1" type="ORF">D6D24_10313</name>
</gene>
<protein>
    <submittedName>
        <fullName evidence="1">Uncharacterized protein</fullName>
    </submittedName>
</protein>
<comment type="caution">
    <text evidence="1">The sequence shown here is derived from an EMBL/GenBank/DDBJ whole genome shotgun (WGS) entry which is preliminary data.</text>
</comment>
<evidence type="ECO:0000313" key="1">
    <source>
        <dbReference type="EMBL" id="THW05256.1"/>
    </source>
</evidence>
<accession>A0A4S8V4P5</accession>
<dbReference type="AlphaFoldDB" id="A0A4S8V4P5"/>
<name>A0A4S8V4P5_AURPU</name>